<accession>W0FJZ7</accession>
<evidence type="ECO:0000313" key="2">
    <source>
        <dbReference type="EMBL" id="AHF25231.1"/>
    </source>
</evidence>
<reference evidence="2" key="1">
    <citation type="journal article" date="2013" name="PLoS ONE">
        <title>Metagenomic insights into the carbohydrate-active enzymes carried by the microorganisms adhering to solid digesta in the rumen of cows.</title>
        <authorList>
            <person name="Wang L."/>
            <person name="Hatem A."/>
            <person name="Catalyurek U.V."/>
            <person name="Morrison M."/>
            <person name="Yu Z."/>
        </authorList>
    </citation>
    <scope>NUCLEOTIDE SEQUENCE</scope>
</reference>
<keyword evidence="1" id="KW-1133">Transmembrane helix</keyword>
<name>W0FJZ7_9BACT</name>
<feature type="transmembrane region" description="Helical" evidence="1">
    <location>
        <begin position="21"/>
        <end position="44"/>
    </location>
</feature>
<keyword evidence="1" id="KW-0472">Membrane</keyword>
<dbReference type="AlphaFoldDB" id="W0FJZ7"/>
<sequence>MRHIGKHERRPAGRRIPGRRVGLWFLSIVSRALVIVLVILFLLYGRPLYRLLSGVTGQIRTQSAILEQKLESSQRLEVTSVDEEGTMTADTSVIILGTVGSTTIRYRYTASIGIDLSKVIMTADTDRIIFALPEPEVLNDGIEALEINRRNFFSKAIDKSVEALLNEQRLNCRDQYLKEKQHSDRIWEDAVKAFNETICKWLDPYGERQYEFEFVRQDDPAAEETAAFFIRRFLSAKKQTGSVRLD</sequence>
<keyword evidence="1" id="KW-0812">Transmembrane</keyword>
<protein>
    <recommendedName>
        <fullName evidence="3">DUF4230 domain-containing protein</fullName>
    </recommendedName>
</protein>
<dbReference type="EMBL" id="KC246825">
    <property type="protein sequence ID" value="AHF25231.1"/>
    <property type="molecule type" value="Genomic_DNA"/>
</dbReference>
<organism evidence="2">
    <name type="scientific">uncultured bacterium Contig90</name>
    <dbReference type="NCBI Taxonomy" id="1393628"/>
    <lineage>
        <taxon>Bacteria</taxon>
        <taxon>environmental samples</taxon>
    </lineage>
</organism>
<evidence type="ECO:0000256" key="1">
    <source>
        <dbReference type="SAM" id="Phobius"/>
    </source>
</evidence>
<proteinExistence type="predicted"/>
<evidence type="ECO:0008006" key="3">
    <source>
        <dbReference type="Google" id="ProtNLM"/>
    </source>
</evidence>